<dbReference type="AlphaFoldDB" id="A0A9D9IC14"/>
<name>A0A9D9IC14_9SPIO</name>
<evidence type="ECO:0000313" key="2">
    <source>
        <dbReference type="EMBL" id="MBO8469375.1"/>
    </source>
</evidence>
<dbReference type="SMART" id="SM00530">
    <property type="entry name" value="HTH_XRE"/>
    <property type="match status" value="1"/>
</dbReference>
<reference evidence="2" key="1">
    <citation type="submission" date="2020-10" db="EMBL/GenBank/DDBJ databases">
        <authorList>
            <person name="Gilroy R."/>
        </authorList>
    </citation>
    <scope>NUCLEOTIDE SEQUENCE</scope>
    <source>
        <strain evidence="2">14700</strain>
    </source>
</reference>
<dbReference type="Proteomes" id="UP000810292">
    <property type="component" value="Unassembled WGS sequence"/>
</dbReference>
<dbReference type="EMBL" id="JADIMF010000098">
    <property type="protein sequence ID" value="MBO8469375.1"/>
    <property type="molecule type" value="Genomic_DNA"/>
</dbReference>
<comment type="caution">
    <text evidence="2">The sequence shown here is derived from an EMBL/GenBank/DDBJ whole genome shotgun (WGS) entry which is preliminary data.</text>
</comment>
<dbReference type="PROSITE" id="PS50943">
    <property type="entry name" value="HTH_CROC1"/>
    <property type="match status" value="1"/>
</dbReference>
<dbReference type="SUPFAM" id="SSF47413">
    <property type="entry name" value="lambda repressor-like DNA-binding domains"/>
    <property type="match status" value="1"/>
</dbReference>
<dbReference type="GO" id="GO:0003677">
    <property type="term" value="F:DNA binding"/>
    <property type="evidence" value="ECO:0007669"/>
    <property type="project" value="InterPro"/>
</dbReference>
<dbReference type="Pfam" id="PF01381">
    <property type="entry name" value="HTH_3"/>
    <property type="match status" value="1"/>
</dbReference>
<evidence type="ECO:0000259" key="1">
    <source>
        <dbReference type="PROSITE" id="PS50943"/>
    </source>
</evidence>
<dbReference type="InterPro" id="IPR010982">
    <property type="entry name" value="Lambda_DNA-bd_dom_sf"/>
</dbReference>
<reference evidence="2" key="2">
    <citation type="journal article" date="2021" name="PeerJ">
        <title>Extensive microbial diversity within the chicken gut microbiome revealed by metagenomics and culture.</title>
        <authorList>
            <person name="Gilroy R."/>
            <person name="Ravi A."/>
            <person name="Getino M."/>
            <person name="Pursley I."/>
            <person name="Horton D.L."/>
            <person name="Alikhan N.F."/>
            <person name="Baker D."/>
            <person name="Gharbi K."/>
            <person name="Hall N."/>
            <person name="Watson M."/>
            <person name="Adriaenssens E.M."/>
            <person name="Foster-Nyarko E."/>
            <person name="Jarju S."/>
            <person name="Secka A."/>
            <person name="Antonio M."/>
            <person name="Oren A."/>
            <person name="Chaudhuri R.R."/>
            <person name="La Ragione R."/>
            <person name="Hildebrand F."/>
            <person name="Pallen M.J."/>
        </authorList>
    </citation>
    <scope>NUCLEOTIDE SEQUENCE</scope>
    <source>
        <strain evidence="2">14700</strain>
    </source>
</reference>
<sequence length="142" mass="16452">MNEYPARFVKEEDGKFSVFFLGKGMEGCITYGNDRDDARKNAQEALDAYIGYLYSERKRIPAPVSVSGDGIEYFAPDYRIQFAITLRKNREKRHITQSDMAFRMGILPAQYQRLENPKKTNPTLETIHRIEEALGDSVFLRF</sequence>
<dbReference type="Gene3D" id="3.30.160.250">
    <property type="match status" value="1"/>
</dbReference>
<dbReference type="Gene3D" id="1.10.260.40">
    <property type="entry name" value="lambda repressor-like DNA-binding domains"/>
    <property type="match status" value="1"/>
</dbReference>
<protein>
    <submittedName>
        <fullName evidence="2">Type II toxin-antitoxin system HicB family antitoxin</fullName>
    </submittedName>
</protein>
<dbReference type="CDD" id="cd00093">
    <property type="entry name" value="HTH_XRE"/>
    <property type="match status" value="1"/>
</dbReference>
<proteinExistence type="predicted"/>
<dbReference type="InterPro" id="IPR035069">
    <property type="entry name" value="TTHA1013/TTHA0281-like"/>
</dbReference>
<dbReference type="SUPFAM" id="SSF143100">
    <property type="entry name" value="TTHA1013/TTHA0281-like"/>
    <property type="match status" value="1"/>
</dbReference>
<gene>
    <name evidence="2" type="ORF">IAA72_06295</name>
</gene>
<accession>A0A9D9IC14</accession>
<evidence type="ECO:0000313" key="3">
    <source>
        <dbReference type="Proteomes" id="UP000810292"/>
    </source>
</evidence>
<organism evidence="2 3">
    <name type="scientific">Candidatus Ornithospirochaeta stercoravium</name>
    <dbReference type="NCBI Taxonomy" id="2840897"/>
    <lineage>
        <taxon>Bacteria</taxon>
        <taxon>Pseudomonadati</taxon>
        <taxon>Spirochaetota</taxon>
        <taxon>Spirochaetia</taxon>
        <taxon>Spirochaetales</taxon>
        <taxon>Spirochaetaceae</taxon>
        <taxon>Spirochaetaceae incertae sedis</taxon>
        <taxon>Candidatus Ornithospirochaeta</taxon>
    </lineage>
</organism>
<feature type="domain" description="HTH cro/C1-type" evidence="1">
    <location>
        <begin position="86"/>
        <end position="140"/>
    </location>
</feature>
<dbReference type="InterPro" id="IPR001387">
    <property type="entry name" value="Cro/C1-type_HTH"/>
</dbReference>